<dbReference type="AlphaFoldDB" id="A0A3E5AEJ8"/>
<dbReference type="EMBL" id="JANDWU010000009">
    <property type="protein sequence ID" value="MCP9549107.1"/>
    <property type="molecule type" value="Genomic_DNA"/>
</dbReference>
<evidence type="ECO:0000313" key="13">
    <source>
        <dbReference type="Proteomes" id="UP000284990"/>
    </source>
</evidence>
<dbReference type="Gene3D" id="2.40.128.280">
    <property type="match status" value="1"/>
</dbReference>
<evidence type="ECO:0000313" key="10">
    <source>
        <dbReference type="EMBL" id="RHA85811.1"/>
    </source>
</evidence>
<dbReference type="EMBL" id="JANDWN010000015">
    <property type="protein sequence ID" value="MCP9599743.1"/>
    <property type="molecule type" value="Genomic_DNA"/>
</dbReference>
<dbReference type="EMBL" id="QRVN01000010">
    <property type="protein sequence ID" value="RGS47431.1"/>
    <property type="molecule type" value="Genomic_DNA"/>
</dbReference>
<dbReference type="EMBL" id="QRIN01000013">
    <property type="protein sequence ID" value="RHG67422.1"/>
    <property type="molecule type" value="Genomic_DNA"/>
</dbReference>
<evidence type="ECO:0000313" key="15">
    <source>
        <dbReference type="Proteomes" id="UP000286113"/>
    </source>
</evidence>
<dbReference type="EMBL" id="JAPDVG010000001">
    <property type="protein sequence ID" value="MCW4131069.1"/>
    <property type="molecule type" value="Genomic_DNA"/>
</dbReference>
<gene>
    <name evidence="11" type="ORF">DW250_04350</name>
    <name evidence="10" type="ORF">DW916_09505</name>
    <name evidence="9" type="ORF">DWV53_07010</name>
    <name evidence="8" type="ORF">DWX90_06260</name>
    <name evidence="7" type="ORF">DXB80_08005</name>
    <name evidence="5" type="ORF">NNC55_07215</name>
    <name evidence="4" type="ORF">NNC68_06405</name>
    <name evidence="3" type="ORF">NND11_10275</name>
    <name evidence="6" type="ORF">ONT19_05560</name>
</gene>
<dbReference type="RefSeq" id="WP_117727982.1">
    <property type="nucleotide sequence ID" value="NZ_CP152484.1"/>
</dbReference>
<evidence type="ECO:0000313" key="6">
    <source>
        <dbReference type="EMBL" id="MCW4131069.1"/>
    </source>
</evidence>
<dbReference type="Proteomes" id="UP000286501">
    <property type="component" value="Unassembled WGS sequence"/>
</dbReference>
<reference evidence="6" key="3">
    <citation type="submission" date="2022-11" db="EMBL/GenBank/DDBJ databases">
        <title>Genomic repertoires linked with pathogenic potency of arthritogenic Prevotella copri isolated from the gut of rheumatoid arthritis patients.</title>
        <authorList>
            <person name="Nii T."/>
            <person name="Maeda Y."/>
            <person name="Motooka D."/>
            <person name="Naito M."/>
            <person name="Matsumoto Y."/>
            <person name="Ogawa T."/>
            <person name="Oguro-Igashira E."/>
            <person name="Kishikawa T."/>
            <person name="Yamashita M."/>
            <person name="Koizumi S."/>
            <person name="Kurakawa T."/>
            <person name="Okumura R."/>
            <person name="Kayama H."/>
            <person name="Murakami M."/>
            <person name="Sakaguchi T."/>
            <person name="Das B."/>
            <person name="Nakamura S."/>
            <person name="Okada Y."/>
            <person name="Kumanogoh A."/>
            <person name="Takeda K."/>
        </authorList>
    </citation>
    <scope>NUCLEOTIDE SEQUENCE</scope>
    <source>
        <strain evidence="6">H019-1</strain>
    </source>
</reference>
<dbReference type="Proteomes" id="UP000286113">
    <property type="component" value="Unassembled WGS sequence"/>
</dbReference>
<dbReference type="Proteomes" id="UP000284990">
    <property type="component" value="Unassembled WGS sequence"/>
</dbReference>
<name>A0A3E5AEJ8_9BACT</name>
<dbReference type="EMBL" id="QSUC01000017">
    <property type="protein sequence ID" value="RGN09267.1"/>
    <property type="molecule type" value="Genomic_DNA"/>
</dbReference>
<dbReference type="Proteomes" id="UP000285776">
    <property type="component" value="Unassembled WGS sequence"/>
</dbReference>
<feature type="signal peptide" evidence="1">
    <location>
        <begin position="1"/>
        <end position="21"/>
    </location>
</feature>
<dbReference type="Proteomes" id="UP001209417">
    <property type="component" value="Unassembled WGS sequence"/>
</dbReference>
<evidence type="ECO:0000313" key="9">
    <source>
        <dbReference type="EMBL" id="RGW79990.1"/>
    </source>
</evidence>
<evidence type="ECO:0000313" key="5">
    <source>
        <dbReference type="EMBL" id="MCP9599743.1"/>
    </source>
</evidence>
<evidence type="ECO:0000313" key="16">
    <source>
        <dbReference type="Proteomes" id="UP000286501"/>
    </source>
</evidence>
<proteinExistence type="predicted"/>
<evidence type="ECO:0000313" key="11">
    <source>
        <dbReference type="EMBL" id="RHG67422.1"/>
    </source>
</evidence>
<accession>A0A3E5AEJ8</accession>
<evidence type="ECO:0000313" key="8">
    <source>
        <dbReference type="EMBL" id="RGS47431.1"/>
    </source>
</evidence>
<dbReference type="EMBL" id="QSFW01000018">
    <property type="protein sequence ID" value="RHA85811.1"/>
    <property type="molecule type" value="Genomic_DNA"/>
</dbReference>
<reference evidence="12 13" key="1">
    <citation type="submission" date="2018-08" db="EMBL/GenBank/DDBJ databases">
        <title>A genome reference for cultivated species of the human gut microbiota.</title>
        <authorList>
            <person name="Zou Y."/>
            <person name="Xue W."/>
            <person name="Luo G."/>
        </authorList>
    </citation>
    <scope>NUCLEOTIDE SEQUENCE [LARGE SCALE GENOMIC DNA]</scope>
    <source>
        <strain evidence="9 14">AF10-17</strain>
        <strain evidence="8 15">AF22-1</strain>
        <strain evidence="11 16">AM22-1</strain>
        <strain evidence="10 13">AM42-23AC</strain>
        <strain evidence="7 12">OM06-11</strain>
    </source>
</reference>
<dbReference type="EMBL" id="JANDXR010000012">
    <property type="protein sequence ID" value="MCP9501925.1"/>
    <property type="molecule type" value="Genomic_DNA"/>
</dbReference>
<dbReference type="Proteomes" id="UP001206014">
    <property type="component" value="Unassembled WGS sequence"/>
</dbReference>
<dbReference type="Proteomes" id="UP001205506">
    <property type="component" value="Unassembled WGS sequence"/>
</dbReference>
<evidence type="ECO:0000259" key="2">
    <source>
        <dbReference type="Pfam" id="PF16585"/>
    </source>
</evidence>
<dbReference type="InterPro" id="IPR024311">
    <property type="entry name" value="Lipocalin-like"/>
</dbReference>
<evidence type="ECO:0000313" key="4">
    <source>
        <dbReference type="EMBL" id="MCP9549107.1"/>
    </source>
</evidence>
<evidence type="ECO:0000313" key="3">
    <source>
        <dbReference type="EMBL" id="MCP9501925.1"/>
    </source>
</evidence>
<feature type="domain" description="Lipocalin-like" evidence="2">
    <location>
        <begin position="17"/>
        <end position="152"/>
    </location>
</feature>
<feature type="chain" id="PRO_5043182680" evidence="1">
    <location>
        <begin position="22"/>
        <end position="152"/>
    </location>
</feature>
<comment type="caution">
    <text evidence="11">The sequence shown here is derived from an EMBL/GenBank/DDBJ whole genome shotgun (WGS) entry which is preliminary data.</text>
</comment>
<evidence type="ECO:0000256" key="1">
    <source>
        <dbReference type="SAM" id="SignalP"/>
    </source>
</evidence>
<protein>
    <submittedName>
        <fullName evidence="3">Lipocalin-like domain-containing protein</fullName>
    </submittedName>
</protein>
<sequence>MKKIIGVLSLAVMMLTLSSCEVETSQNGDLDGFWHLEQVDTLATGGTCNFADKRVFWGCQYKLIQVADYDYFGDGRGFYLRFEQTSDSLLITSVYRNKWHEDYGGDVLLTEMNDSLRSCGINHLNEHFAKEVMTGGKMQLKSKTLRLRFRKF</sequence>
<evidence type="ECO:0000313" key="12">
    <source>
        <dbReference type="Proteomes" id="UP000261245"/>
    </source>
</evidence>
<dbReference type="Pfam" id="PF16585">
    <property type="entry name" value="Lipocalin_8"/>
    <property type="match status" value="1"/>
</dbReference>
<dbReference type="Proteomes" id="UP000261245">
    <property type="component" value="Unassembled WGS sequence"/>
</dbReference>
<dbReference type="EMBL" id="QSAV01000018">
    <property type="protein sequence ID" value="RGW79990.1"/>
    <property type="molecule type" value="Genomic_DNA"/>
</dbReference>
<organism evidence="11 16">
    <name type="scientific">Segatella copri</name>
    <dbReference type="NCBI Taxonomy" id="165179"/>
    <lineage>
        <taxon>Bacteria</taxon>
        <taxon>Pseudomonadati</taxon>
        <taxon>Bacteroidota</taxon>
        <taxon>Bacteroidia</taxon>
        <taxon>Bacteroidales</taxon>
        <taxon>Prevotellaceae</taxon>
        <taxon>Segatella</taxon>
    </lineage>
</organism>
<evidence type="ECO:0000313" key="7">
    <source>
        <dbReference type="EMBL" id="RGN09267.1"/>
    </source>
</evidence>
<dbReference type="PROSITE" id="PS51257">
    <property type="entry name" value="PROKAR_LIPOPROTEIN"/>
    <property type="match status" value="1"/>
</dbReference>
<dbReference type="Proteomes" id="UP001204486">
    <property type="component" value="Unassembled WGS sequence"/>
</dbReference>
<keyword evidence="1" id="KW-0732">Signal</keyword>
<evidence type="ECO:0000313" key="14">
    <source>
        <dbReference type="Proteomes" id="UP000285776"/>
    </source>
</evidence>
<reference evidence="3" key="2">
    <citation type="submission" date="2022-07" db="EMBL/GenBank/DDBJ databases">
        <title>Prevotella copri.</title>
        <authorList>
            <person name="Yang C."/>
        </authorList>
    </citation>
    <scope>NUCLEOTIDE SEQUENCE</scope>
    <source>
        <strain evidence="5">HF1476</strain>
        <strain evidence="4">HF1805</strain>
        <strain evidence="3">HF88</strain>
    </source>
</reference>